<comment type="caution">
    <text evidence="2">The sequence shown here is derived from an EMBL/GenBank/DDBJ whole genome shotgun (WGS) entry which is preliminary data.</text>
</comment>
<dbReference type="EMBL" id="JBDFQZ010000001">
    <property type="protein sequence ID" value="KAK9756862.1"/>
    <property type="molecule type" value="Genomic_DNA"/>
</dbReference>
<sequence>MASSPPPEFTKGVNGVDKVILREVHGSFADCISPTYKVDSEKKVDEVKVKEEVAIGDNRWKGININEIDPDEVFKDDEDLISNGDDRISSEATFTWSRPGYRGYRGCELNKAGDYVGYDDGKLVVYNGSLDTDSEWNRCWCKRVKHKETSSDEDEVSFHPPAKKPKSARN</sequence>
<evidence type="ECO:0000313" key="2">
    <source>
        <dbReference type="EMBL" id="KAK9756862.1"/>
    </source>
</evidence>
<protein>
    <submittedName>
        <fullName evidence="2">Uncharacterized protein</fullName>
    </submittedName>
</protein>
<dbReference type="AlphaFoldDB" id="A0AAW1NER1"/>
<proteinExistence type="predicted"/>
<accession>A0AAW1NER1</accession>
<evidence type="ECO:0000256" key="1">
    <source>
        <dbReference type="SAM" id="MobiDB-lite"/>
    </source>
</evidence>
<gene>
    <name evidence="2" type="ORF">RND81_01G125600</name>
</gene>
<evidence type="ECO:0000313" key="3">
    <source>
        <dbReference type="Proteomes" id="UP001443914"/>
    </source>
</evidence>
<feature type="compositionally biased region" description="Basic residues" evidence="1">
    <location>
        <begin position="161"/>
        <end position="170"/>
    </location>
</feature>
<feature type="region of interest" description="Disordered" evidence="1">
    <location>
        <begin position="146"/>
        <end position="170"/>
    </location>
</feature>
<dbReference type="Proteomes" id="UP001443914">
    <property type="component" value="Unassembled WGS sequence"/>
</dbReference>
<keyword evidence="3" id="KW-1185">Reference proteome</keyword>
<name>A0AAW1NER1_SAPOF</name>
<organism evidence="2 3">
    <name type="scientific">Saponaria officinalis</name>
    <name type="common">Common soapwort</name>
    <name type="synonym">Lychnis saponaria</name>
    <dbReference type="NCBI Taxonomy" id="3572"/>
    <lineage>
        <taxon>Eukaryota</taxon>
        <taxon>Viridiplantae</taxon>
        <taxon>Streptophyta</taxon>
        <taxon>Embryophyta</taxon>
        <taxon>Tracheophyta</taxon>
        <taxon>Spermatophyta</taxon>
        <taxon>Magnoliopsida</taxon>
        <taxon>eudicotyledons</taxon>
        <taxon>Gunneridae</taxon>
        <taxon>Pentapetalae</taxon>
        <taxon>Caryophyllales</taxon>
        <taxon>Caryophyllaceae</taxon>
        <taxon>Caryophylleae</taxon>
        <taxon>Saponaria</taxon>
    </lineage>
</organism>
<reference evidence="2" key="1">
    <citation type="submission" date="2024-03" db="EMBL/GenBank/DDBJ databases">
        <title>WGS assembly of Saponaria officinalis var. Norfolk2.</title>
        <authorList>
            <person name="Jenkins J."/>
            <person name="Shu S."/>
            <person name="Grimwood J."/>
            <person name="Barry K."/>
            <person name="Goodstein D."/>
            <person name="Schmutz J."/>
            <person name="Leebens-Mack J."/>
            <person name="Osbourn A."/>
        </authorList>
    </citation>
    <scope>NUCLEOTIDE SEQUENCE [LARGE SCALE GENOMIC DNA]</scope>
    <source>
        <strain evidence="2">JIC</strain>
    </source>
</reference>